<keyword evidence="1" id="KW-0472">Membrane</keyword>
<evidence type="ECO:0000256" key="1">
    <source>
        <dbReference type="SAM" id="Phobius"/>
    </source>
</evidence>
<dbReference type="RefSeq" id="WP_104913272.1">
    <property type="nucleotide sequence ID" value="NZ_CP026923.1"/>
</dbReference>
<protein>
    <submittedName>
        <fullName evidence="2">DUF4386-like protein</fullName>
    </submittedName>
</protein>
<keyword evidence="1" id="KW-0812">Transmembrane</keyword>
<feature type="transmembrane region" description="Helical" evidence="1">
    <location>
        <begin position="12"/>
        <end position="40"/>
    </location>
</feature>
<sequence>MTIQLDQSQRKVAAFTGAAYGLMFALAIGGGVALASVLPLATNPSGIVSVLSSNEQWVRIGMFAFAVIFLLDISVSWGLYVVFSVVDKMRALHAAAFRLIYSAVLAVAVGSLFVGVQLAESGEFPPALVAAFVVGFQSIWAVGLTAFGLHLVILGWLIITSGFAHKILGWALGAAGTAYVADGLLQLLLTEYQSVAGFMAVLVGVLSIASELWLTVWLVAKGASRRSNAL</sequence>
<feature type="transmembrane region" description="Helical" evidence="1">
    <location>
        <begin position="95"/>
        <end position="119"/>
    </location>
</feature>
<dbReference type="Pfam" id="PF14329">
    <property type="entry name" value="DUF4386"/>
    <property type="match status" value="1"/>
</dbReference>
<reference evidence="2 3" key="1">
    <citation type="submission" date="2018-02" db="EMBL/GenBank/DDBJ databases">
        <title>Complete genome of the streamlined marine actinobacterium Pontimonas salivibrio CL-TW6 adapted to coastal planktonic lifestype.</title>
        <authorList>
            <person name="Cho B.C."/>
            <person name="Hardies S.C."/>
            <person name="Jang G.I."/>
            <person name="Hwang C.Y."/>
        </authorList>
    </citation>
    <scope>NUCLEOTIDE SEQUENCE [LARGE SCALE GENOMIC DNA]</scope>
    <source>
        <strain evidence="2 3">CL-TW6</strain>
    </source>
</reference>
<name>A0A2L2BPV9_9MICO</name>
<dbReference type="Proteomes" id="UP000243077">
    <property type="component" value="Chromosome"/>
</dbReference>
<keyword evidence="3" id="KW-1185">Reference proteome</keyword>
<dbReference type="InterPro" id="IPR025495">
    <property type="entry name" value="DUF4386"/>
</dbReference>
<feature type="transmembrane region" description="Helical" evidence="1">
    <location>
        <begin position="139"/>
        <end position="160"/>
    </location>
</feature>
<gene>
    <name evidence="2" type="ORF">C3B54_11717</name>
</gene>
<feature type="transmembrane region" description="Helical" evidence="1">
    <location>
        <begin position="60"/>
        <end position="83"/>
    </location>
</feature>
<evidence type="ECO:0000313" key="2">
    <source>
        <dbReference type="EMBL" id="AVG23699.1"/>
    </source>
</evidence>
<dbReference type="AlphaFoldDB" id="A0A2L2BPV9"/>
<dbReference type="KEGG" id="psai:C3B54_11717"/>
<dbReference type="OrthoDB" id="1160166at2"/>
<feature type="transmembrane region" description="Helical" evidence="1">
    <location>
        <begin position="195"/>
        <end position="220"/>
    </location>
</feature>
<feature type="transmembrane region" description="Helical" evidence="1">
    <location>
        <begin position="167"/>
        <end position="189"/>
    </location>
</feature>
<evidence type="ECO:0000313" key="3">
    <source>
        <dbReference type="Proteomes" id="UP000243077"/>
    </source>
</evidence>
<dbReference type="EMBL" id="CP026923">
    <property type="protein sequence ID" value="AVG23699.1"/>
    <property type="molecule type" value="Genomic_DNA"/>
</dbReference>
<organism evidence="2 3">
    <name type="scientific">Pontimonas salivibrio</name>
    <dbReference type="NCBI Taxonomy" id="1159327"/>
    <lineage>
        <taxon>Bacteria</taxon>
        <taxon>Bacillati</taxon>
        <taxon>Actinomycetota</taxon>
        <taxon>Actinomycetes</taxon>
        <taxon>Micrococcales</taxon>
        <taxon>Microbacteriaceae</taxon>
        <taxon>Pontimonas</taxon>
    </lineage>
</organism>
<accession>A0A2L2BPV9</accession>
<keyword evidence="1" id="KW-1133">Transmembrane helix</keyword>
<proteinExistence type="predicted"/>